<reference evidence="2" key="1">
    <citation type="journal article" date="2020" name="Stud. Mycol.">
        <title>101 Dothideomycetes genomes: a test case for predicting lifestyles and emergence of pathogens.</title>
        <authorList>
            <person name="Haridas S."/>
            <person name="Albert R."/>
            <person name="Binder M."/>
            <person name="Bloem J."/>
            <person name="Labutti K."/>
            <person name="Salamov A."/>
            <person name="Andreopoulos B."/>
            <person name="Baker S."/>
            <person name="Barry K."/>
            <person name="Bills G."/>
            <person name="Bluhm B."/>
            <person name="Cannon C."/>
            <person name="Castanera R."/>
            <person name="Culley D."/>
            <person name="Daum C."/>
            <person name="Ezra D."/>
            <person name="Gonzalez J."/>
            <person name="Henrissat B."/>
            <person name="Kuo A."/>
            <person name="Liang C."/>
            <person name="Lipzen A."/>
            <person name="Lutzoni F."/>
            <person name="Magnuson J."/>
            <person name="Mondo S."/>
            <person name="Nolan M."/>
            <person name="Ohm R."/>
            <person name="Pangilinan J."/>
            <person name="Park H.-J."/>
            <person name="Ramirez L."/>
            <person name="Alfaro M."/>
            <person name="Sun H."/>
            <person name="Tritt A."/>
            <person name="Yoshinaga Y."/>
            <person name="Zwiers L.-H."/>
            <person name="Turgeon B."/>
            <person name="Goodwin S."/>
            <person name="Spatafora J."/>
            <person name="Crous P."/>
            <person name="Grigoriev I."/>
        </authorList>
    </citation>
    <scope>NUCLEOTIDE SEQUENCE</scope>
    <source>
        <strain evidence="2">CBS 207.26</strain>
    </source>
</reference>
<protein>
    <submittedName>
        <fullName evidence="2">Uncharacterized protein</fullName>
    </submittedName>
</protein>
<organism evidence="2 3">
    <name type="scientific">Zopfia rhizophila CBS 207.26</name>
    <dbReference type="NCBI Taxonomy" id="1314779"/>
    <lineage>
        <taxon>Eukaryota</taxon>
        <taxon>Fungi</taxon>
        <taxon>Dikarya</taxon>
        <taxon>Ascomycota</taxon>
        <taxon>Pezizomycotina</taxon>
        <taxon>Dothideomycetes</taxon>
        <taxon>Dothideomycetes incertae sedis</taxon>
        <taxon>Zopfiaceae</taxon>
        <taxon>Zopfia</taxon>
    </lineage>
</organism>
<dbReference type="EMBL" id="ML994610">
    <property type="protein sequence ID" value="KAF2195105.1"/>
    <property type="molecule type" value="Genomic_DNA"/>
</dbReference>
<name>A0A6A6EV79_9PEZI</name>
<feature type="compositionally biased region" description="Polar residues" evidence="1">
    <location>
        <begin position="93"/>
        <end position="112"/>
    </location>
</feature>
<feature type="region of interest" description="Disordered" evidence="1">
    <location>
        <begin position="1"/>
        <end position="112"/>
    </location>
</feature>
<gene>
    <name evidence="2" type="ORF">K469DRAFT_698656</name>
</gene>
<dbReference type="AlphaFoldDB" id="A0A6A6EV79"/>
<evidence type="ECO:0000313" key="3">
    <source>
        <dbReference type="Proteomes" id="UP000800200"/>
    </source>
</evidence>
<evidence type="ECO:0000313" key="2">
    <source>
        <dbReference type="EMBL" id="KAF2195105.1"/>
    </source>
</evidence>
<keyword evidence="3" id="KW-1185">Reference proteome</keyword>
<proteinExistence type="predicted"/>
<evidence type="ECO:0000256" key="1">
    <source>
        <dbReference type="SAM" id="MobiDB-lite"/>
    </source>
</evidence>
<accession>A0A6A6EV79</accession>
<sequence>MAASYSGFLANPGMPTSEQQGFGGLMGSVGSSGEPVVFEKDFEPDDTDSYDSQFYTSSSTPPQPAPPITPSQPYPLQQQRIRLRYTPKINNGPAPTSSPTNSMPYGLSASGTSESTPLYHAEMNVGSTSCPVLDDTFGIGQTTS</sequence>
<feature type="compositionally biased region" description="Pro residues" evidence="1">
    <location>
        <begin position="61"/>
        <end position="73"/>
    </location>
</feature>
<dbReference type="Proteomes" id="UP000800200">
    <property type="component" value="Unassembled WGS sequence"/>
</dbReference>